<feature type="non-terminal residue" evidence="1">
    <location>
        <position position="70"/>
    </location>
</feature>
<dbReference type="Proteomes" id="UP000595437">
    <property type="component" value="Chromosome 8"/>
</dbReference>
<dbReference type="AlphaFoldDB" id="A0A7T8KAC6"/>
<gene>
    <name evidence="1" type="ORF">FKW44_013469</name>
</gene>
<sequence length="70" mass="6917">PSQGTQNKIAFIEGYEELLSDLRPGTPVAQSNPSVSSIAGDSVSSIVGPGGVAISLPKVQALVGPGGISI</sequence>
<evidence type="ECO:0000313" key="2">
    <source>
        <dbReference type="Proteomes" id="UP000595437"/>
    </source>
</evidence>
<reference evidence="2" key="1">
    <citation type="submission" date="2021-01" db="EMBL/GenBank/DDBJ databases">
        <title>Caligus Genome Assembly.</title>
        <authorList>
            <person name="Gallardo-Escarate C."/>
        </authorList>
    </citation>
    <scope>NUCLEOTIDE SEQUENCE [LARGE SCALE GENOMIC DNA]</scope>
</reference>
<dbReference type="OrthoDB" id="10642812at2759"/>
<keyword evidence="2" id="KW-1185">Reference proteome</keyword>
<accession>A0A7T8KAC6</accession>
<evidence type="ECO:0000313" key="1">
    <source>
        <dbReference type="EMBL" id="QQP51969.1"/>
    </source>
</evidence>
<organism evidence="1 2">
    <name type="scientific">Caligus rogercresseyi</name>
    <name type="common">Sea louse</name>
    <dbReference type="NCBI Taxonomy" id="217165"/>
    <lineage>
        <taxon>Eukaryota</taxon>
        <taxon>Metazoa</taxon>
        <taxon>Ecdysozoa</taxon>
        <taxon>Arthropoda</taxon>
        <taxon>Crustacea</taxon>
        <taxon>Multicrustacea</taxon>
        <taxon>Hexanauplia</taxon>
        <taxon>Copepoda</taxon>
        <taxon>Siphonostomatoida</taxon>
        <taxon>Caligidae</taxon>
        <taxon>Caligus</taxon>
    </lineage>
</organism>
<feature type="non-terminal residue" evidence="1">
    <location>
        <position position="1"/>
    </location>
</feature>
<proteinExistence type="predicted"/>
<protein>
    <submittedName>
        <fullName evidence="1">Uncharacterized protein</fullName>
    </submittedName>
</protein>
<name>A0A7T8KAC6_CALRO</name>
<dbReference type="EMBL" id="CP045897">
    <property type="protein sequence ID" value="QQP51969.1"/>
    <property type="molecule type" value="Genomic_DNA"/>
</dbReference>